<keyword evidence="4" id="KW-0133">Cell shape</keyword>
<accession>A0A2L1GP43</accession>
<sequence>MRFCHSSVPFFVCLLLFACCLSAPPASAAAKQAIATQSKTRVAAAAPKAAKAAGVRRKTTGKATARATAAKARSAKVKKAGKKEVAAANAKRGRVRSRSGGQGQRAVARQARVARTGHAAGTRIHAQALRQESGAAALRRGAPVFSGASCATSLDALLKLSAKSFMVLDVDTGRAIVAKNPDLPRQPASTIKIVTGLLAVQALGNKDRVPVSRHAASMPASKVNIQINHTYSADDMINSVLLASANDASVALAERIAGSEERFAQMMTYNARRWGATNTVCRTASGLTMDGQQSTARDLAILFRYAMQNREFASRMHQRTAVTAFGRTLRNHNKALWKLAGAVAGKTGYTDAARQTYVGQFTRSGQTIVVAIMGSGTMWADLEKLVDYGFQQKKQEMARLRSVENM</sequence>
<dbReference type="OrthoDB" id="5291989at2"/>
<name>A0A2L1GP43_9BACT</name>
<evidence type="ECO:0000256" key="1">
    <source>
        <dbReference type="ARBA" id="ARBA00007164"/>
    </source>
</evidence>
<feature type="region of interest" description="Disordered" evidence="10">
    <location>
        <begin position="53"/>
        <end position="110"/>
    </location>
</feature>
<dbReference type="PROSITE" id="PS51257">
    <property type="entry name" value="PROKAR_LIPOPROTEIN"/>
    <property type="match status" value="1"/>
</dbReference>
<keyword evidence="3" id="KW-0378">Hydrolase</keyword>
<feature type="domain" description="Peptidase S11 D-alanyl-D-alanine carboxypeptidase A N-terminal" evidence="12">
    <location>
        <begin position="159"/>
        <end position="375"/>
    </location>
</feature>
<organism evidence="13 14">
    <name type="scientific">Desulfobulbus oralis</name>
    <dbReference type="NCBI Taxonomy" id="1986146"/>
    <lineage>
        <taxon>Bacteria</taxon>
        <taxon>Pseudomonadati</taxon>
        <taxon>Thermodesulfobacteriota</taxon>
        <taxon>Desulfobulbia</taxon>
        <taxon>Desulfobulbales</taxon>
        <taxon>Desulfobulbaceae</taxon>
        <taxon>Desulfobulbus</taxon>
    </lineage>
</organism>
<feature type="active site" description="Proton acceptor" evidence="7">
    <location>
        <position position="192"/>
    </location>
</feature>
<feature type="active site" description="Acyl-ester intermediate" evidence="7">
    <location>
        <position position="189"/>
    </location>
</feature>
<dbReference type="EMBL" id="CP021255">
    <property type="protein sequence ID" value="AVD71439.1"/>
    <property type="molecule type" value="Genomic_DNA"/>
</dbReference>
<evidence type="ECO:0000256" key="4">
    <source>
        <dbReference type="ARBA" id="ARBA00022960"/>
    </source>
</evidence>
<comment type="similarity">
    <text evidence="1 9">Belongs to the peptidase S11 family.</text>
</comment>
<evidence type="ECO:0000313" key="14">
    <source>
        <dbReference type="Proteomes" id="UP000239867"/>
    </source>
</evidence>
<evidence type="ECO:0000256" key="2">
    <source>
        <dbReference type="ARBA" id="ARBA00022729"/>
    </source>
</evidence>
<feature type="chain" id="PRO_5014875714" evidence="11">
    <location>
        <begin position="29"/>
        <end position="406"/>
    </location>
</feature>
<dbReference type="PRINTS" id="PR00725">
    <property type="entry name" value="DADACBPTASE1"/>
</dbReference>
<evidence type="ECO:0000259" key="12">
    <source>
        <dbReference type="Pfam" id="PF00768"/>
    </source>
</evidence>
<keyword evidence="13" id="KW-0645">Protease</keyword>
<dbReference type="GO" id="GO:0009002">
    <property type="term" value="F:serine-type D-Ala-D-Ala carboxypeptidase activity"/>
    <property type="evidence" value="ECO:0007669"/>
    <property type="project" value="InterPro"/>
</dbReference>
<evidence type="ECO:0000256" key="5">
    <source>
        <dbReference type="ARBA" id="ARBA00022984"/>
    </source>
</evidence>
<evidence type="ECO:0000256" key="8">
    <source>
        <dbReference type="PIRSR" id="PIRSR618044-2"/>
    </source>
</evidence>
<keyword evidence="5" id="KW-0573">Peptidoglycan synthesis</keyword>
<feature type="signal peptide" evidence="11">
    <location>
        <begin position="1"/>
        <end position="28"/>
    </location>
</feature>
<evidence type="ECO:0000256" key="10">
    <source>
        <dbReference type="SAM" id="MobiDB-lite"/>
    </source>
</evidence>
<gene>
    <name evidence="13" type="ORF">CAY53_08150</name>
</gene>
<dbReference type="PANTHER" id="PTHR21581:SF6">
    <property type="entry name" value="TRAFFICKING PROTEIN PARTICLE COMPLEX SUBUNIT 12"/>
    <property type="match status" value="1"/>
</dbReference>
<dbReference type="KEGG" id="deo:CAY53_08150"/>
<dbReference type="GO" id="GO:0071555">
    <property type="term" value="P:cell wall organization"/>
    <property type="evidence" value="ECO:0007669"/>
    <property type="project" value="UniProtKB-KW"/>
</dbReference>
<dbReference type="AlphaFoldDB" id="A0A2L1GP43"/>
<dbReference type="Proteomes" id="UP000239867">
    <property type="component" value="Chromosome"/>
</dbReference>
<dbReference type="InterPro" id="IPR001967">
    <property type="entry name" value="Peptidase_S11_N"/>
</dbReference>
<evidence type="ECO:0000256" key="9">
    <source>
        <dbReference type="RuleBase" id="RU004016"/>
    </source>
</evidence>
<protein>
    <submittedName>
        <fullName evidence="13">D-alanyl-D-alanine carboxypeptidase</fullName>
    </submittedName>
</protein>
<keyword evidence="14" id="KW-1185">Reference proteome</keyword>
<feature type="binding site" evidence="8">
    <location>
        <position position="346"/>
    </location>
    <ligand>
        <name>substrate</name>
    </ligand>
</feature>
<dbReference type="Pfam" id="PF00768">
    <property type="entry name" value="Peptidase_S11"/>
    <property type="match status" value="1"/>
</dbReference>
<dbReference type="RefSeq" id="WP_104937501.1">
    <property type="nucleotide sequence ID" value="NZ_CP021255.1"/>
</dbReference>
<evidence type="ECO:0000256" key="11">
    <source>
        <dbReference type="SAM" id="SignalP"/>
    </source>
</evidence>
<dbReference type="InterPro" id="IPR018044">
    <property type="entry name" value="Peptidase_S11"/>
</dbReference>
<dbReference type="SUPFAM" id="SSF56601">
    <property type="entry name" value="beta-lactamase/transpeptidase-like"/>
    <property type="match status" value="1"/>
</dbReference>
<keyword evidence="2 11" id="KW-0732">Signal</keyword>
<dbReference type="Gene3D" id="3.40.710.10">
    <property type="entry name" value="DD-peptidase/beta-lactamase superfamily"/>
    <property type="match status" value="1"/>
</dbReference>
<dbReference type="InterPro" id="IPR012338">
    <property type="entry name" value="Beta-lactam/transpept-like"/>
</dbReference>
<feature type="compositionally biased region" description="Low complexity" evidence="10">
    <location>
        <begin position="61"/>
        <end position="72"/>
    </location>
</feature>
<evidence type="ECO:0000313" key="13">
    <source>
        <dbReference type="EMBL" id="AVD71439.1"/>
    </source>
</evidence>
<dbReference type="PANTHER" id="PTHR21581">
    <property type="entry name" value="D-ALANYL-D-ALANINE CARBOXYPEPTIDASE"/>
    <property type="match status" value="1"/>
</dbReference>
<reference evidence="13 14" key="1">
    <citation type="journal article" date="2018" name="MBio">
        <title>Insights into the evolution of host association through the isolation and characterization of a novel human periodontal pathobiont, Desulfobulbus oralis.</title>
        <authorList>
            <person name="Cross K.L."/>
            <person name="Chirania P."/>
            <person name="Xiong W."/>
            <person name="Beall C.J."/>
            <person name="Elkins J.G."/>
            <person name="Giannone R.J."/>
            <person name="Griffen A.L."/>
            <person name="Guss A.M."/>
            <person name="Hettich R.L."/>
            <person name="Joshi S.S."/>
            <person name="Mokrzan E.M."/>
            <person name="Martin R.K."/>
            <person name="Zhulin I.B."/>
            <person name="Leys E.J."/>
            <person name="Podar M."/>
        </authorList>
    </citation>
    <scope>NUCLEOTIDE SEQUENCE [LARGE SCALE GENOMIC DNA]</scope>
    <source>
        <strain evidence="13 14">ORNL</strain>
    </source>
</reference>
<dbReference type="GO" id="GO:0006508">
    <property type="term" value="P:proteolysis"/>
    <property type="evidence" value="ECO:0007669"/>
    <property type="project" value="InterPro"/>
</dbReference>
<dbReference type="GO" id="GO:0009252">
    <property type="term" value="P:peptidoglycan biosynthetic process"/>
    <property type="evidence" value="ECO:0007669"/>
    <property type="project" value="UniProtKB-KW"/>
</dbReference>
<evidence type="ECO:0000256" key="7">
    <source>
        <dbReference type="PIRSR" id="PIRSR618044-1"/>
    </source>
</evidence>
<feature type="active site" evidence="7">
    <location>
        <position position="244"/>
    </location>
</feature>
<keyword evidence="13" id="KW-0121">Carboxypeptidase</keyword>
<evidence type="ECO:0000256" key="6">
    <source>
        <dbReference type="ARBA" id="ARBA00023316"/>
    </source>
</evidence>
<proteinExistence type="inferred from homology"/>
<dbReference type="GO" id="GO:0008360">
    <property type="term" value="P:regulation of cell shape"/>
    <property type="evidence" value="ECO:0007669"/>
    <property type="project" value="UniProtKB-KW"/>
</dbReference>
<keyword evidence="6" id="KW-0961">Cell wall biogenesis/degradation</keyword>
<evidence type="ECO:0000256" key="3">
    <source>
        <dbReference type="ARBA" id="ARBA00022801"/>
    </source>
</evidence>